<evidence type="ECO:0008006" key="5">
    <source>
        <dbReference type="Google" id="ProtNLM"/>
    </source>
</evidence>
<evidence type="ECO:0000313" key="3">
    <source>
        <dbReference type="EMBL" id="PXV63702.1"/>
    </source>
</evidence>
<name>A0A318E9R8_9GAMM</name>
<dbReference type="RefSeq" id="WP_110266845.1">
    <property type="nucleotide sequence ID" value="NZ_CAKZQT010000014.1"/>
</dbReference>
<dbReference type="Proteomes" id="UP000248330">
    <property type="component" value="Unassembled WGS sequence"/>
</dbReference>
<reference evidence="3 4" key="1">
    <citation type="submission" date="2018-04" db="EMBL/GenBank/DDBJ databases">
        <title>Genomic Encyclopedia of Type Strains, Phase IV (KMG-IV): sequencing the most valuable type-strain genomes for metagenomic binning, comparative biology and taxonomic classification.</title>
        <authorList>
            <person name="Goeker M."/>
        </authorList>
    </citation>
    <scope>NUCLEOTIDE SEQUENCE [LARGE SCALE GENOMIC DNA]</scope>
    <source>
        <strain evidence="3 4">DSM 104150</strain>
    </source>
</reference>
<dbReference type="AlphaFoldDB" id="A0A318E9R8"/>
<evidence type="ECO:0000256" key="2">
    <source>
        <dbReference type="SAM" id="SignalP"/>
    </source>
</evidence>
<feature type="region of interest" description="Disordered" evidence="1">
    <location>
        <begin position="57"/>
        <end position="83"/>
    </location>
</feature>
<proteinExistence type="predicted"/>
<feature type="signal peptide" evidence="2">
    <location>
        <begin position="1"/>
        <end position="20"/>
    </location>
</feature>
<keyword evidence="2" id="KW-0732">Signal</keyword>
<evidence type="ECO:0000313" key="4">
    <source>
        <dbReference type="Proteomes" id="UP000248330"/>
    </source>
</evidence>
<keyword evidence="4" id="KW-1185">Reference proteome</keyword>
<gene>
    <name evidence="3" type="ORF">C8D93_11511</name>
</gene>
<organism evidence="3 4">
    <name type="scientific">Sinimarinibacterium flocculans</name>
    <dbReference type="NCBI Taxonomy" id="985250"/>
    <lineage>
        <taxon>Bacteria</taxon>
        <taxon>Pseudomonadati</taxon>
        <taxon>Pseudomonadota</taxon>
        <taxon>Gammaproteobacteria</taxon>
        <taxon>Nevskiales</taxon>
        <taxon>Nevskiaceae</taxon>
        <taxon>Sinimarinibacterium</taxon>
    </lineage>
</organism>
<protein>
    <recommendedName>
        <fullName evidence="5">CopL family metal-binding regulatory protein</fullName>
    </recommendedName>
</protein>
<feature type="chain" id="PRO_5016362884" description="CopL family metal-binding regulatory protein" evidence="2">
    <location>
        <begin position="21"/>
        <end position="145"/>
    </location>
</feature>
<accession>A0A318E9R8</accession>
<sequence length="145" mass="14796">MKTLKTVLILLLAWTFSVQAIAGASGAICRQAGERTAAEAPQLEHTAMAMANDAHAMHGAGHADHRKAAEGSSTQQQKAASEPMPGCDCGCQCVDQLCGSSASGLAAGPAEGMARFFADTLRPARGAASPASAHARDLIRPPSIT</sequence>
<comment type="caution">
    <text evidence="3">The sequence shown here is derived from an EMBL/GenBank/DDBJ whole genome shotgun (WGS) entry which is preliminary data.</text>
</comment>
<dbReference type="EMBL" id="QICN01000015">
    <property type="protein sequence ID" value="PXV63702.1"/>
    <property type="molecule type" value="Genomic_DNA"/>
</dbReference>
<evidence type="ECO:0000256" key="1">
    <source>
        <dbReference type="SAM" id="MobiDB-lite"/>
    </source>
</evidence>